<protein>
    <submittedName>
        <fullName evidence="1">Hpt domain-containing protein</fullName>
    </submittedName>
</protein>
<evidence type="ECO:0000313" key="1">
    <source>
        <dbReference type="EMBL" id="RLP72910.1"/>
    </source>
</evidence>
<dbReference type="RefSeq" id="WP_121671768.1">
    <property type="nucleotide sequence ID" value="NZ_BMXM01000003.1"/>
</dbReference>
<dbReference type="EMBL" id="RCUV01000003">
    <property type="protein sequence ID" value="RLP72910.1"/>
    <property type="molecule type" value="Genomic_DNA"/>
</dbReference>
<evidence type="ECO:0000313" key="2">
    <source>
        <dbReference type="Proteomes" id="UP000270299"/>
    </source>
</evidence>
<dbReference type="Proteomes" id="UP000270299">
    <property type="component" value="Unassembled WGS sequence"/>
</dbReference>
<gene>
    <name evidence="1" type="ORF">D9V29_02575</name>
</gene>
<dbReference type="Gene3D" id="1.20.120.160">
    <property type="entry name" value="HPT domain"/>
    <property type="match status" value="1"/>
</dbReference>
<dbReference type="SUPFAM" id="SSF47226">
    <property type="entry name" value="Histidine-containing phosphotransfer domain, HPT domain"/>
    <property type="match status" value="1"/>
</dbReference>
<dbReference type="InterPro" id="IPR036641">
    <property type="entry name" value="HPT_dom_sf"/>
</dbReference>
<dbReference type="AlphaFoldDB" id="A0A3L6ZYW0"/>
<keyword evidence="2" id="KW-1185">Reference proteome</keyword>
<dbReference type="OrthoDB" id="4945046at2"/>
<organism evidence="1 2">
    <name type="scientific">Mycetocola manganoxydans</name>
    <dbReference type="NCBI Taxonomy" id="699879"/>
    <lineage>
        <taxon>Bacteria</taxon>
        <taxon>Bacillati</taxon>
        <taxon>Actinomycetota</taxon>
        <taxon>Actinomycetes</taxon>
        <taxon>Micrococcales</taxon>
        <taxon>Microbacteriaceae</taxon>
        <taxon>Mycetocola</taxon>
    </lineage>
</organism>
<proteinExistence type="predicted"/>
<sequence length="136" mass="14440">MVNTPLITTTHPDDTGHPPLLDPAALDSLLDSLESDESALDGFVARFMGHWPARLQRAELSIRSLDTVAAQDCALSIKVAAQMVGAMQLAAYGAALESLARTGRLHEAEPFLPALQAVGDATLRELAVLRKLDLAA</sequence>
<reference evidence="1 2" key="1">
    <citation type="submission" date="2018-10" db="EMBL/GenBank/DDBJ databases">
        <authorList>
            <person name="Li J."/>
        </authorList>
    </citation>
    <scope>NUCLEOTIDE SEQUENCE [LARGE SCALE GENOMIC DNA]</scope>
    <source>
        <strain evidence="1 2">CCTCC AB209002</strain>
    </source>
</reference>
<dbReference type="GO" id="GO:0000160">
    <property type="term" value="P:phosphorelay signal transduction system"/>
    <property type="evidence" value="ECO:0007669"/>
    <property type="project" value="InterPro"/>
</dbReference>
<comment type="caution">
    <text evidence="1">The sequence shown here is derived from an EMBL/GenBank/DDBJ whole genome shotgun (WGS) entry which is preliminary data.</text>
</comment>
<name>A0A3L6ZYW0_9MICO</name>
<accession>A0A3L6ZYW0</accession>